<protein>
    <submittedName>
        <fullName evidence="6">4Fe-4S binding protein</fullName>
    </submittedName>
</protein>
<gene>
    <name evidence="6" type="ORF">KC729_01255</name>
</gene>
<dbReference type="GO" id="GO:0051536">
    <property type="term" value="F:iron-sulfur cluster binding"/>
    <property type="evidence" value="ECO:0007669"/>
    <property type="project" value="UniProtKB-KW"/>
</dbReference>
<accession>A0A956RN18</accession>
<evidence type="ECO:0000256" key="2">
    <source>
        <dbReference type="ARBA" id="ARBA00023004"/>
    </source>
</evidence>
<feature type="region of interest" description="Disordered" evidence="4">
    <location>
        <begin position="157"/>
        <end position="191"/>
    </location>
</feature>
<evidence type="ECO:0000256" key="3">
    <source>
        <dbReference type="ARBA" id="ARBA00023014"/>
    </source>
</evidence>
<dbReference type="PROSITE" id="PS51379">
    <property type="entry name" value="4FE4S_FER_2"/>
    <property type="match status" value="1"/>
</dbReference>
<sequence length="239" mass="25900">MRGLPLYRSRDRWETSLAHPSCLLRQLSAVSRRRVTDLAGAPVGPELLCRDAGTDRRRPCVEGRTAGNPTLHLDERAVSVLPWPAGQGWNADAPSRTSELHAVPRAIFGARSPGADRGHPRLSPARRAASRCESDARNRAGGRGTVINRREFLRGGFFRRSDGAPDDGPSPPVVRHPRAARDGDGARAFGPIPLLRPPGAIREDLFLERCTKCLDCAVVCPYGAIRPAPARYRSAAGTP</sequence>
<feature type="region of interest" description="Disordered" evidence="4">
    <location>
        <begin position="110"/>
        <end position="145"/>
    </location>
</feature>
<feature type="domain" description="4Fe-4S ferredoxin-type" evidence="5">
    <location>
        <begin position="201"/>
        <end position="230"/>
    </location>
</feature>
<evidence type="ECO:0000256" key="1">
    <source>
        <dbReference type="ARBA" id="ARBA00022723"/>
    </source>
</evidence>
<proteinExistence type="predicted"/>
<reference evidence="6" key="2">
    <citation type="journal article" date="2021" name="Microbiome">
        <title>Successional dynamics and alternative stable states in a saline activated sludge microbial community over 9 years.</title>
        <authorList>
            <person name="Wang Y."/>
            <person name="Ye J."/>
            <person name="Ju F."/>
            <person name="Liu L."/>
            <person name="Boyd J.A."/>
            <person name="Deng Y."/>
            <person name="Parks D.H."/>
            <person name="Jiang X."/>
            <person name="Yin X."/>
            <person name="Woodcroft B.J."/>
            <person name="Tyson G.W."/>
            <person name="Hugenholtz P."/>
            <person name="Polz M.F."/>
            <person name="Zhang T."/>
        </authorList>
    </citation>
    <scope>NUCLEOTIDE SEQUENCE</scope>
    <source>
        <strain evidence="6">HKST-UBA01</strain>
    </source>
</reference>
<dbReference type="AlphaFoldDB" id="A0A956RN18"/>
<dbReference type="GO" id="GO:0046872">
    <property type="term" value="F:metal ion binding"/>
    <property type="evidence" value="ECO:0007669"/>
    <property type="project" value="UniProtKB-KW"/>
</dbReference>
<dbReference type="EMBL" id="JAGQHR010000016">
    <property type="protein sequence ID" value="MCA9726280.1"/>
    <property type="molecule type" value="Genomic_DNA"/>
</dbReference>
<evidence type="ECO:0000256" key="4">
    <source>
        <dbReference type="SAM" id="MobiDB-lite"/>
    </source>
</evidence>
<organism evidence="6 7">
    <name type="scientific">Eiseniibacteriota bacterium</name>
    <dbReference type="NCBI Taxonomy" id="2212470"/>
    <lineage>
        <taxon>Bacteria</taxon>
        <taxon>Candidatus Eiseniibacteriota</taxon>
    </lineage>
</organism>
<evidence type="ECO:0000313" key="6">
    <source>
        <dbReference type="EMBL" id="MCA9726280.1"/>
    </source>
</evidence>
<keyword evidence="2" id="KW-0408">Iron</keyword>
<evidence type="ECO:0000259" key="5">
    <source>
        <dbReference type="PROSITE" id="PS51379"/>
    </source>
</evidence>
<dbReference type="PROSITE" id="PS00198">
    <property type="entry name" value="4FE4S_FER_1"/>
    <property type="match status" value="1"/>
</dbReference>
<keyword evidence="3" id="KW-0411">Iron-sulfur</keyword>
<dbReference type="Proteomes" id="UP000697710">
    <property type="component" value="Unassembled WGS sequence"/>
</dbReference>
<dbReference type="InterPro" id="IPR017896">
    <property type="entry name" value="4Fe4S_Fe-S-bd"/>
</dbReference>
<feature type="non-terminal residue" evidence="6">
    <location>
        <position position="239"/>
    </location>
</feature>
<reference evidence="6" key="1">
    <citation type="submission" date="2020-04" db="EMBL/GenBank/DDBJ databases">
        <authorList>
            <person name="Zhang T."/>
        </authorList>
    </citation>
    <scope>NUCLEOTIDE SEQUENCE</scope>
    <source>
        <strain evidence="6">HKST-UBA01</strain>
    </source>
</reference>
<name>A0A956RN18_UNCEI</name>
<dbReference type="Pfam" id="PF00037">
    <property type="entry name" value="Fer4"/>
    <property type="match status" value="1"/>
</dbReference>
<comment type="caution">
    <text evidence="6">The sequence shown here is derived from an EMBL/GenBank/DDBJ whole genome shotgun (WGS) entry which is preliminary data.</text>
</comment>
<keyword evidence="1" id="KW-0479">Metal-binding</keyword>
<evidence type="ECO:0000313" key="7">
    <source>
        <dbReference type="Proteomes" id="UP000697710"/>
    </source>
</evidence>
<dbReference type="SUPFAM" id="SSF54862">
    <property type="entry name" value="4Fe-4S ferredoxins"/>
    <property type="match status" value="1"/>
</dbReference>
<dbReference type="InterPro" id="IPR017900">
    <property type="entry name" value="4Fe4S_Fe_S_CS"/>
</dbReference>